<organism evidence="3 4">
    <name type="scientific">Sphingopyxis granuli</name>
    <dbReference type="NCBI Taxonomy" id="267128"/>
    <lineage>
        <taxon>Bacteria</taxon>
        <taxon>Pseudomonadati</taxon>
        <taxon>Pseudomonadota</taxon>
        <taxon>Alphaproteobacteria</taxon>
        <taxon>Sphingomonadales</taxon>
        <taxon>Sphingomonadaceae</taxon>
        <taxon>Sphingopyxis</taxon>
    </lineage>
</organism>
<dbReference type="KEGG" id="sgi:SGRAN_3754"/>
<dbReference type="Proteomes" id="UP000058599">
    <property type="component" value="Chromosome"/>
</dbReference>
<proteinExistence type="predicted"/>
<evidence type="ECO:0000256" key="2">
    <source>
        <dbReference type="SAM" id="Phobius"/>
    </source>
</evidence>
<name>A0AA86L619_9SPHN</name>
<dbReference type="InterPro" id="IPR015315">
    <property type="entry name" value="DUF1963"/>
</dbReference>
<evidence type="ECO:0000256" key="1">
    <source>
        <dbReference type="SAM" id="MobiDB-lite"/>
    </source>
</evidence>
<feature type="transmembrane region" description="Helical" evidence="2">
    <location>
        <begin position="6"/>
        <end position="26"/>
    </location>
</feature>
<feature type="region of interest" description="Disordered" evidence="1">
    <location>
        <begin position="33"/>
        <end position="69"/>
    </location>
</feature>
<keyword evidence="2" id="KW-0472">Membrane</keyword>
<evidence type="ECO:0000313" key="4">
    <source>
        <dbReference type="Proteomes" id="UP000058599"/>
    </source>
</evidence>
<dbReference type="EMBL" id="CP012199">
    <property type="protein sequence ID" value="AMG76087.1"/>
    <property type="molecule type" value="Genomic_DNA"/>
</dbReference>
<sequence length="496" mass="52499">MSDLQSAALTLAGVTLVFLLILFLVLRARRPQTEPAPRAPAPREPRERPFAKRGRTREDEPAIAMAPSRLARIKSTHATEAGEESAPPDHFDAAALEAQIAAVEQRAADASAVPPETPIADTSDEAALAAAGVVVRLVPQVPLRDAISTSSRIGGRPRLPASLDWPRIDSVDAVFVAQIACDALPAALWGGLGPRHGSLAFFRHPATSAPLVLHLAEGGPPRDPPHGEPFPEWPVDVIEAAPGESESEAADTPKDWVAALGAEGYDIADPAFHPFDWQSMLAMADLLEARLGGLATDAALPAGASDELAEAAHTNHDARARAEEIIAIIRDTAGRQDFSAADASAVMAALHAIRWTHVTHATDPETGEARADILTLPLTRHNARADLWIGAYLRQAFEQAQRGWCRDPGLMSAPARAFFEPLWRDLAERAAPTMGGGDPGREPGMLRLLTLPANGLLPGLAGGGADLVLTVAGAEFAVGDVSRVRAGRRVPETMRD</sequence>
<dbReference type="AlphaFoldDB" id="A0AA86L619"/>
<keyword evidence="2" id="KW-1133">Transmembrane helix</keyword>
<gene>
    <name evidence="3" type="ORF">SGRAN_3754</name>
</gene>
<dbReference type="SUPFAM" id="SSF103032">
    <property type="entry name" value="Hypothetical protein YwqG"/>
    <property type="match status" value="1"/>
</dbReference>
<protein>
    <submittedName>
        <fullName evidence="3">Uncharacterized protein</fullName>
    </submittedName>
</protein>
<dbReference type="Gene3D" id="2.30.320.10">
    <property type="entry name" value="YwqG-like"/>
    <property type="match status" value="1"/>
</dbReference>
<dbReference type="InterPro" id="IPR035948">
    <property type="entry name" value="YwqG-like_sf"/>
</dbReference>
<dbReference type="RefSeq" id="WP_067186146.1">
    <property type="nucleotide sequence ID" value="NZ_CP012199.1"/>
</dbReference>
<keyword evidence="2" id="KW-0812">Transmembrane</keyword>
<keyword evidence="4" id="KW-1185">Reference proteome</keyword>
<reference evidence="3 4" key="1">
    <citation type="journal article" date="2016" name="BMC Genomics">
        <title>Genomic analysis of the nitrate-respiring Sphingopyxis granuli (formerly Sphingomonas macrogoltabida) strain TFA.</title>
        <authorList>
            <person name="Garcia-Romero I."/>
            <person name="Perez-Pulido A.J."/>
            <person name="Gonzalez-Flores Y.E."/>
            <person name="Reyes-Ramirez F."/>
            <person name="Santero E."/>
            <person name="Floriano B."/>
        </authorList>
    </citation>
    <scope>NUCLEOTIDE SEQUENCE [LARGE SCALE GENOMIC DNA]</scope>
    <source>
        <strain evidence="3 4">TFA</strain>
    </source>
</reference>
<evidence type="ECO:0000313" key="3">
    <source>
        <dbReference type="EMBL" id="AMG76087.1"/>
    </source>
</evidence>
<accession>A0AA86L619</accession>
<dbReference type="Pfam" id="PF09234">
    <property type="entry name" value="DUF1963"/>
    <property type="match status" value="1"/>
</dbReference>
<feature type="compositionally biased region" description="Basic and acidic residues" evidence="1">
    <location>
        <begin position="41"/>
        <end position="60"/>
    </location>
</feature>